<evidence type="ECO:0000313" key="2">
    <source>
        <dbReference type="EMBL" id="MBL6761471.1"/>
    </source>
</evidence>
<evidence type="ECO:0000256" key="1">
    <source>
        <dbReference type="SAM" id="Phobius"/>
    </source>
</evidence>
<gene>
    <name evidence="2" type="ORF">ISQ19_02115</name>
</gene>
<evidence type="ECO:0000313" key="3">
    <source>
        <dbReference type="Proteomes" id="UP000785783"/>
    </source>
</evidence>
<dbReference type="AlphaFoldDB" id="A0A937L2L1"/>
<dbReference type="EMBL" id="JADHOK010000014">
    <property type="protein sequence ID" value="MBL6761471.1"/>
    <property type="molecule type" value="Genomic_DNA"/>
</dbReference>
<dbReference type="Proteomes" id="UP000785783">
    <property type="component" value="Unassembled WGS sequence"/>
</dbReference>
<name>A0A937L2L1_9PROT</name>
<keyword evidence="1" id="KW-0472">Membrane</keyword>
<keyword evidence="1" id="KW-1133">Transmembrane helix</keyword>
<protein>
    <submittedName>
        <fullName evidence="2">Uncharacterized protein</fullName>
    </submittedName>
</protein>
<sequence length="156" mass="16718">MDVDHMDIKMTLEEFDALVAAYGADDDKWPADKRPAMQALMRNGAENETAAILARAARLDATLDARLAPADETLAARVLADMETVLETTTPDAVIAFPQVTPTRSRMVWAGATALAACFLGGFIMAPIIFDTVTGSGDLFVSLDIISDTFLPTEPL</sequence>
<accession>A0A937L2L1</accession>
<comment type="caution">
    <text evidence="2">The sequence shown here is derived from an EMBL/GenBank/DDBJ whole genome shotgun (WGS) entry which is preliminary data.</text>
</comment>
<feature type="transmembrane region" description="Helical" evidence="1">
    <location>
        <begin position="107"/>
        <end position="130"/>
    </location>
</feature>
<organism evidence="2 3">
    <name type="scientific">PS1 clade bacterium</name>
    <dbReference type="NCBI Taxonomy" id="2175152"/>
    <lineage>
        <taxon>Bacteria</taxon>
        <taxon>Pseudomonadati</taxon>
        <taxon>Pseudomonadota</taxon>
        <taxon>Alphaproteobacteria</taxon>
        <taxon>PS1 clade</taxon>
    </lineage>
</organism>
<keyword evidence="1" id="KW-0812">Transmembrane</keyword>
<proteinExistence type="predicted"/>
<reference evidence="2" key="1">
    <citation type="submission" date="2020-10" db="EMBL/GenBank/DDBJ databases">
        <title>Microbiome of the Black Sea water column analyzed by genome centric metagenomics.</title>
        <authorList>
            <person name="Cabello-Yeves P.J."/>
            <person name="Callieri C."/>
            <person name="Picazo A."/>
            <person name="Mehrshad M."/>
            <person name="Haro-Moreno J.M."/>
            <person name="Roda-Garcia J."/>
            <person name="Dzembekova N."/>
            <person name="Slabakova V."/>
            <person name="Slabakova N."/>
            <person name="Moncheva S."/>
            <person name="Rodriguez-Valera F."/>
        </authorList>
    </citation>
    <scope>NUCLEOTIDE SEQUENCE</scope>
    <source>
        <strain evidence="2">BS307-5m-G5</strain>
    </source>
</reference>